<feature type="transmembrane region" description="Helical" evidence="6">
    <location>
        <begin position="325"/>
        <end position="349"/>
    </location>
</feature>
<evidence type="ECO:0000313" key="8">
    <source>
        <dbReference type="EMBL" id="NYH53203.1"/>
    </source>
</evidence>
<gene>
    <name evidence="8" type="ORF">HNR06_002792</name>
</gene>
<accession>A0A7Y9XEQ1</accession>
<feature type="transmembrane region" description="Helical" evidence="6">
    <location>
        <begin position="625"/>
        <end position="647"/>
    </location>
</feature>
<feature type="transmembrane region" description="Helical" evidence="6">
    <location>
        <begin position="301"/>
        <end position="319"/>
    </location>
</feature>
<evidence type="ECO:0000256" key="2">
    <source>
        <dbReference type="ARBA" id="ARBA00022475"/>
    </source>
</evidence>
<reference evidence="8 9" key="1">
    <citation type="submission" date="2020-07" db="EMBL/GenBank/DDBJ databases">
        <title>Sequencing the genomes of 1000 actinobacteria strains.</title>
        <authorList>
            <person name="Klenk H.-P."/>
        </authorList>
    </citation>
    <scope>NUCLEOTIDE SEQUENCE [LARGE SCALE GENOMIC DNA]</scope>
    <source>
        <strain evidence="8 9">DSM 45278</strain>
    </source>
</reference>
<keyword evidence="4 6" id="KW-1133">Transmembrane helix</keyword>
<protein>
    <submittedName>
        <fullName evidence="8">Putative ABC transport system permease protein</fullName>
    </submittedName>
</protein>
<evidence type="ECO:0000259" key="7">
    <source>
        <dbReference type="Pfam" id="PF02687"/>
    </source>
</evidence>
<feature type="transmembrane region" description="Helical" evidence="6">
    <location>
        <begin position="210"/>
        <end position="232"/>
    </location>
</feature>
<evidence type="ECO:0000313" key="9">
    <source>
        <dbReference type="Proteomes" id="UP000584931"/>
    </source>
</evidence>
<name>A0A7Y9XEQ1_9ACTN</name>
<keyword evidence="5 6" id="KW-0472">Membrane</keyword>
<evidence type="ECO:0000256" key="5">
    <source>
        <dbReference type="ARBA" id="ARBA00023136"/>
    </source>
</evidence>
<feature type="domain" description="ABC3 transporter permease C-terminal" evidence="7">
    <location>
        <begin position="630"/>
        <end position="744"/>
    </location>
</feature>
<dbReference type="AlphaFoldDB" id="A0A7Y9XEQ1"/>
<evidence type="ECO:0000256" key="4">
    <source>
        <dbReference type="ARBA" id="ARBA00022989"/>
    </source>
</evidence>
<feature type="transmembrane region" description="Helical" evidence="6">
    <location>
        <begin position="715"/>
        <end position="734"/>
    </location>
</feature>
<keyword evidence="2" id="KW-1003">Cell membrane</keyword>
<dbReference type="InterPro" id="IPR038766">
    <property type="entry name" value="Membrane_comp_ABC_pdt"/>
</dbReference>
<proteinExistence type="predicted"/>
<feature type="domain" description="ABC3 transporter permease C-terminal" evidence="7">
    <location>
        <begin position="167"/>
        <end position="281"/>
    </location>
</feature>
<evidence type="ECO:0000256" key="3">
    <source>
        <dbReference type="ARBA" id="ARBA00022692"/>
    </source>
</evidence>
<dbReference type="InterPro" id="IPR003838">
    <property type="entry name" value="ABC3_permease_C"/>
</dbReference>
<evidence type="ECO:0000256" key="1">
    <source>
        <dbReference type="ARBA" id="ARBA00004651"/>
    </source>
</evidence>
<dbReference type="GO" id="GO:0005886">
    <property type="term" value="C:plasma membrane"/>
    <property type="evidence" value="ECO:0007669"/>
    <property type="project" value="UniProtKB-SubCell"/>
</dbReference>
<comment type="caution">
    <text evidence="8">The sequence shown here is derived from an EMBL/GenBank/DDBJ whole genome shotgun (WGS) entry which is preliminary data.</text>
</comment>
<comment type="subcellular location">
    <subcellularLocation>
        <location evidence="1">Cell membrane</location>
        <topology evidence="1">Multi-pass membrane protein</topology>
    </subcellularLocation>
</comment>
<keyword evidence="3 6" id="KW-0812">Transmembrane</keyword>
<dbReference type="Pfam" id="PF02687">
    <property type="entry name" value="FtsX"/>
    <property type="match status" value="2"/>
</dbReference>
<feature type="transmembrane region" description="Helical" evidence="6">
    <location>
        <begin position="385"/>
        <end position="402"/>
    </location>
</feature>
<dbReference type="PANTHER" id="PTHR30287">
    <property type="entry name" value="MEMBRANE COMPONENT OF PREDICTED ABC SUPERFAMILY METABOLITE UPTAKE TRANSPORTER"/>
    <property type="match status" value="1"/>
</dbReference>
<sequence length="752" mass="77864">MLGLALATLRGRVVGFVASFVVLLLASALVTACGILMETGIRGGAEPDRYAVAPVIVAGADSLRPPGGTDIDSSALTERARVGDAVANDVRDVRGVARVEWVDPGLALGVHGGGDPGELRDRVAEALPEHTLRAYAGEDRAVAEFPQHAQARTMLLALSGSAGGTAQLIAVFVVAGTFGLLIQQRHRELALLRAVGATPRQVRTMILREVQVVATAAGVLGVAPGVALAYWLRGELAARGFVPPGFSLTVSPVPMVAAVLLGIGVAWLATWTAAYRATRIRPVEALGEAAVERRELGRGRAVAGVLVVVLGLTSLVTVSRMGGQIAAAAPAAASLVLIVAAALLGPLIVRGAYRLTGWIPARISPVSGYLAAAATRTSTRRRASAVAPLMLMVAFAGTSVFVETTQAHAADEQARGGTRAEYVLTPEEGAAGLPDTVAEQARALPGDPAVTEVVNTRVLTEESLDPTALLPIPDEAVPEDAVETMLMPATAQGVTTADLTSNLDLDVRSGSLDDLEGETVALSELTAEAADVRVGDQMDLWMGDGAKVRLRVVATYGRGLGFGAVTLPFDLARAHTTERLADQVLVSGADAASVEGLALASPEVGVTDRRGGLASRQRTRELDAWVDYALLGVISAYVAISVVNTLVMATGERVREFALLRLVGTTRRQLLGMLRWEALFIGGLALVVGGAGVLIALVPFSLAMTGTPVPYVPPLVGFGIVAVTLLVALLAMVVPARVALRTPPAEALTKPM</sequence>
<evidence type="ECO:0000256" key="6">
    <source>
        <dbReference type="SAM" id="Phobius"/>
    </source>
</evidence>
<dbReference type="Proteomes" id="UP000584931">
    <property type="component" value="Unassembled WGS sequence"/>
</dbReference>
<feature type="transmembrane region" description="Helical" evidence="6">
    <location>
        <begin position="12"/>
        <end position="37"/>
    </location>
</feature>
<feature type="transmembrane region" description="Helical" evidence="6">
    <location>
        <begin position="164"/>
        <end position="182"/>
    </location>
</feature>
<dbReference type="PANTHER" id="PTHR30287:SF1">
    <property type="entry name" value="INNER MEMBRANE PROTEIN"/>
    <property type="match status" value="1"/>
</dbReference>
<dbReference type="RefSeq" id="WP_179810309.1">
    <property type="nucleotide sequence ID" value="NZ_JACCHL010000001.1"/>
</dbReference>
<feature type="transmembrane region" description="Helical" evidence="6">
    <location>
        <begin position="252"/>
        <end position="274"/>
    </location>
</feature>
<dbReference type="EMBL" id="JACCHL010000001">
    <property type="protein sequence ID" value="NYH53203.1"/>
    <property type="molecule type" value="Genomic_DNA"/>
</dbReference>
<feature type="transmembrane region" description="Helical" evidence="6">
    <location>
        <begin position="678"/>
        <end position="703"/>
    </location>
</feature>
<organism evidence="8 9">
    <name type="scientific">Nocardiopsis sinuspersici</name>
    <dbReference type="NCBI Taxonomy" id="501010"/>
    <lineage>
        <taxon>Bacteria</taxon>
        <taxon>Bacillati</taxon>
        <taxon>Actinomycetota</taxon>
        <taxon>Actinomycetes</taxon>
        <taxon>Streptosporangiales</taxon>
        <taxon>Nocardiopsidaceae</taxon>
        <taxon>Nocardiopsis</taxon>
    </lineage>
</organism>